<dbReference type="PRINTS" id="PR00111">
    <property type="entry name" value="ABHYDROLASE"/>
</dbReference>
<proteinExistence type="inferred from homology"/>
<keyword evidence="6" id="KW-0472">Membrane</keyword>
<dbReference type="SUPFAM" id="SSF53474">
    <property type="entry name" value="alpha/beta-Hydrolases"/>
    <property type="match status" value="1"/>
</dbReference>
<sequence length="301" mass="33037">MESALDYFDEQVDVEVRGGIFRTYKAGNGGAVCVLIHGVGLAAVSWALLGNLIKKKLQVLAIDLRGHGDTHFEDETDQSLETHAEDVVSVVNKLYPSHNEGIILVGHSMGGAIAVQIAVQNRLQSQLKGLILIEAVEGTALDSLPGMENLLNQRPAQFETIENACIWAASNLVKKPQALRVSAPFLFKEIDDGQSKKYTWRIPLIQTKPYWKGWYSGLGGNFLSVKCPKVLCVADLDRLDTPMSIAQMQGKFQFNIIPNSGHHVQEEEPEKVSNIIIGFAERYGFQKGAQPRGAIGGNSWI</sequence>
<dbReference type="GO" id="GO:0051723">
    <property type="term" value="F:protein methylesterase activity"/>
    <property type="evidence" value="ECO:0007669"/>
    <property type="project" value="UniProtKB-EC"/>
</dbReference>
<evidence type="ECO:0000313" key="9">
    <source>
        <dbReference type="Proteomes" id="UP000324800"/>
    </source>
</evidence>
<protein>
    <recommendedName>
        <fullName evidence="5">Protein phosphatase methylesterase 1</fullName>
        <shortName evidence="5">PME-1</shortName>
        <ecNumber evidence="5">3.1.1.-</ecNumber>
    </recommendedName>
</protein>
<dbReference type="PIRSF" id="PIRSF022950">
    <property type="entry name" value="PPase_methylesterase_euk"/>
    <property type="match status" value="1"/>
</dbReference>
<evidence type="ECO:0000256" key="6">
    <source>
        <dbReference type="SAM" id="Phobius"/>
    </source>
</evidence>
<organism evidence="8 9">
    <name type="scientific">Streblomastix strix</name>
    <dbReference type="NCBI Taxonomy" id="222440"/>
    <lineage>
        <taxon>Eukaryota</taxon>
        <taxon>Metamonada</taxon>
        <taxon>Preaxostyla</taxon>
        <taxon>Oxymonadida</taxon>
        <taxon>Streblomastigidae</taxon>
        <taxon>Streblomastix</taxon>
    </lineage>
</organism>
<dbReference type="PRINTS" id="PR00412">
    <property type="entry name" value="EPOXHYDRLASE"/>
</dbReference>
<evidence type="ECO:0000256" key="3">
    <source>
        <dbReference type="ARBA" id="ARBA00022801"/>
    </source>
</evidence>
<dbReference type="InterPro" id="IPR016812">
    <property type="entry name" value="PPase_methylesterase_euk"/>
</dbReference>
<dbReference type="PANTHER" id="PTHR14189:SF0">
    <property type="entry name" value="PROTEIN PHOSPHATASE METHYLESTERASE 1"/>
    <property type="match status" value="1"/>
</dbReference>
<reference evidence="8 9" key="1">
    <citation type="submission" date="2019-03" db="EMBL/GenBank/DDBJ databases">
        <title>Single cell metagenomics reveals metabolic interactions within the superorganism composed of flagellate Streblomastix strix and complex community of Bacteroidetes bacteria on its surface.</title>
        <authorList>
            <person name="Treitli S.C."/>
            <person name="Kolisko M."/>
            <person name="Husnik F."/>
            <person name="Keeling P."/>
            <person name="Hampl V."/>
        </authorList>
    </citation>
    <scope>NUCLEOTIDE SEQUENCE [LARGE SCALE GENOMIC DNA]</scope>
    <source>
        <strain evidence="8">ST1C</strain>
    </source>
</reference>
<keyword evidence="2 5" id="KW-0719">Serine esterase</keyword>
<dbReference type="InterPro" id="IPR000073">
    <property type="entry name" value="AB_hydrolase_1"/>
</dbReference>
<evidence type="ECO:0000256" key="4">
    <source>
        <dbReference type="ARBA" id="ARBA00049203"/>
    </source>
</evidence>
<dbReference type="Pfam" id="PF12697">
    <property type="entry name" value="Abhydrolase_6"/>
    <property type="match status" value="1"/>
</dbReference>
<name>A0A5J4X311_9EUKA</name>
<dbReference type="EC" id="3.1.1.-" evidence="5"/>
<dbReference type="AlphaFoldDB" id="A0A5J4X311"/>
<dbReference type="EMBL" id="SNRW01000457">
    <property type="protein sequence ID" value="KAA6401025.1"/>
    <property type="molecule type" value="Genomic_DNA"/>
</dbReference>
<feature type="domain" description="AB hydrolase-1" evidence="7">
    <location>
        <begin position="34"/>
        <end position="273"/>
    </location>
</feature>
<dbReference type="PANTHER" id="PTHR14189">
    <property type="entry name" value="PROTEIN PHOSPHATASE METHYLESTERASE-1 RELATED"/>
    <property type="match status" value="1"/>
</dbReference>
<evidence type="ECO:0000256" key="2">
    <source>
        <dbReference type="ARBA" id="ARBA00022487"/>
    </source>
</evidence>
<comment type="catalytic activity">
    <reaction evidence="4">
        <text>[phosphatase 2A protein]-C-terminal L-leucine methyl ester + H2O = [phosphatase 2A protein]-C-terminal L-leucine + methanol + H(+)</text>
        <dbReference type="Rhea" id="RHEA:48548"/>
        <dbReference type="Rhea" id="RHEA-COMP:12134"/>
        <dbReference type="Rhea" id="RHEA-COMP:12135"/>
        <dbReference type="ChEBI" id="CHEBI:15377"/>
        <dbReference type="ChEBI" id="CHEBI:15378"/>
        <dbReference type="ChEBI" id="CHEBI:17790"/>
        <dbReference type="ChEBI" id="CHEBI:90516"/>
        <dbReference type="ChEBI" id="CHEBI:90517"/>
        <dbReference type="EC" id="3.1.1.89"/>
    </reaction>
</comment>
<gene>
    <name evidence="8" type="ORF">EZS28_003449</name>
</gene>
<comment type="similarity">
    <text evidence="1 5">Belongs to the AB hydrolase superfamily.</text>
</comment>
<dbReference type="InterPro" id="IPR000639">
    <property type="entry name" value="Epox_hydrolase-like"/>
</dbReference>
<comment type="caution">
    <text evidence="8">The sequence shown here is derived from an EMBL/GenBank/DDBJ whole genome shotgun (WGS) entry which is preliminary data.</text>
</comment>
<dbReference type="InterPro" id="IPR029058">
    <property type="entry name" value="AB_hydrolase_fold"/>
</dbReference>
<evidence type="ECO:0000256" key="5">
    <source>
        <dbReference type="PIRNR" id="PIRNR022950"/>
    </source>
</evidence>
<evidence type="ECO:0000313" key="8">
    <source>
        <dbReference type="EMBL" id="KAA6401025.1"/>
    </source>
</evidence>
<feature type="transmembrane region" description="Helical" evidence="6">
    <location>
        <begin position="29"/>
        <end position="49"/>
    </location>
</feature>
<evidence type="ECO:0000256" key="1">
    <source>
        <dbReference type="ARBA" id="ARBA00008645"/>
    </source>
</evidence>
<accession>A0A5J4X311</accession>
<dbReference type="Proteomes" id="UP000324800">
    <property type="component" value="Unassembled WGS sequence"/>
</dbReference>
<keyword evidence="6" id="KW-0812">Transmembrane</keyword>
<comment type="function">
    <text evidence="5">Demethylates proteins that have been reversibly carboxymethylated.</text>
</comment>
<keyword evidence="3 5" id="KW-0378">Hydrolase</keyword>
<evidence type="ECO:0000259" key="7">
    <source>
        <dbReference type="Pfam" id="PF12697"/>
    </source>
</evidence>
<dbReference type="Gene3D" id="3.40.50.1820">
    <property type="entry name" value="alpha/beta hydrolase"/>
    <property type="match status" value="1"/>
</dbReference>
<keyword evidence="6" id="KW-1133">Transmembrane helix</keyword>
<dbReference type="OrthoDB" id="194865at2759"/>